<feature type="compositionally biased region" description="Polar residues" evidence="1">
    <location>
        <begin position="868"/>
        <end position="883"/>
    </location>
</feature>
<feature type="compositionally biased region" description="Polar residues" evidence="1">
    <location>
        <begin position="300"/>
        <end position="314"/>
    </location>
</feature>
<sequence length="883" mass="102407">MSPNHLISSTISNKKAIGTFSNGRNRKPKIKRLSMISDTSNGTLLGSTVLTRSRKNKVNHQPVILKSKMEKTNIIGNRINKSNTFEPNSAQVSSINKDSSKSEVTSADPLPSNPGQMYNLKDPKYIKSQTKIKFAPDSFSTPKNKRYNKRNMKFDKNISDALVDYHIVKTKLKIDNETSFERTNQHLTLSLPNNKQLPLFFIFHDHDYLKLDSIPSNAFDVKSIFDSAHLKAFSCRKRKMNLNSNNVCPKRAKLVISKKNYRIANRKSNNFPITNLSGTSFHKFNGYDMDDTEMENIDTSKSSMNNTHMTTSIPPVNRSKRRKEKLRESDFFYYDTKKSRIGRNSNLVTLPDMNGFNVPVTSKKKIRKRVKSSHAKSWITEYYGKMRTIDKKSLFESAVLNNEYDFQMDLMDNYIPLYCEEDSVSKEVDEIKKKLKCNVSDADLFDPKNEPISCKCLLDAISKEAISIITEHNRSEIFLYHKMTLPYMPLNIVDTKSVKNLKLYCIGYILRRYYDYMQQIESLPFFSTFLQAFLLKCHMSTIHKIYNTFFEDRNLENNYKYLEKQCVCYLYNNKIRKLWKNTGTLLNKKNVDTKAIITPVAKSNSMLDMITNFYGEVFKNDVVLDIEYSEAIDSDVNSVYAEAISEYIIKNTQFVNIPPINQGDIVEYHKVYLKTVEPQCDDEKEFSIGIKTITGTLCTDGQHYVRLTELYRFFLRKWSFDQVKMGIIDSGFKIKSLNQKSRRKSSKQYRIREVVNVSDIELIVDIMQTKYAKLKGCNRIYELITLKAPKLKINEIHEPNINEQQLPRRKLRISSTHRRSSQNNKTFRNGTMNGNSPIGNGVNFKSDNSNGNRRGHRKRRKSEILAAQQLSHDQSTSHIYRKL</sequence>
<feature type="region of interest" description="Disordered" evidence="1">
    <location>
        <begin position="813"/>
        <end position="883"/>
    </location>
</feature>
<feature type="region of interest" description="Disordered" evidence="1">
    <location>
        <begin position="80"/>
        <end position="120"/>
    </location>
</feature>
<comment type="caution">
    <text evidence="2">The sequence shown here is derived from an EMBL/GenBank/DDBJ whole genome shotgun (WGS) entry which is preliminary data.</text>
</comment>
<keyword evidence="3" id="KW-1185">Reference proteome</keyword>
<proteinExistence type="predicted"/>
<evidence type="ECO:0000256" key="1">
    <source>
        <dbReference type="SAM" id="MobiDB-lite"/>
    </source>
</evidence>
<feature type="compositionally biased region" description="Polar residues" evidence="1">
    <location>
        <begin position="821"/>
        <end position="848"/>
    </location>
</feature>
<feature type="compositionally biased region" description="Polar residues" evidence="1">
    <location>
        <begin position="80"/>
        <end position="105"/>
    </location>
</feature>
<evidence type="ECO:0000313" key="3">
    <source>
        <dbReference type="Proteomes" id="UP000078046"/>
    </source>
</evidence>
<dbReference type="Proteomes" id="UP000078046">
    <property type="component" value="Unassembled WGS sequence"/>
</dbReference>
<dbReference type="EMBL" id="LWCA01000333">
    <property type="protein sequence ID" value="OAF69108.1"/>
    <property type="molecule type" value="Genomic_DNA"/>
</dbReference>
<dbReference type="AlphaFoldDB" id="A0A177B4A2"/>
<feature type="region of interest" description="Disordered" evidence="1">
    <location>
        <begin position="300"/>
        <end position="322"/>
    </location>
</feature>
<accession>A0A177B4A2</accession>
<reference evidence="2 3" key="1">
    <citation type="submission" date="2016-04" db="EMBL/GenBank/DDBJ databases">
        <title>The genome of Intoshia linei affirms orthonectids as highly simplified spiralians.</title>
        <authorList>
            <person name="Mikhailov K.V."/>
            <person name="Slusarev G.S."/>
            <person name="Nikitin M.A."/>
            <person name="Logacheva M.D."/>
            <person name="Penin A."/>
            <person name="Aleoshin V."/>
            <person name="Panchin Y.V."/>
        </authorList>
    </citation>
    <scope>NUCLEOTIDE SEQUENCE [LARGE SCALE GENOMIC DNA]</scope>
    <source>
        <strain evidence="2">Intl2013</strain>
        <tissue evidence="2">Whole animal</tissue>
    </source>
</reference>
<evidence type="ECO:0000313" key="2">
    <source>
        <dbReference type="EMBL" id="OAF69108.1"/>
    </source>
</evidence>
<gene>
    <name evidence="2" type="ORF">A3Q56_03150</name>
</gene>
<organism evidence="2 3">
    <name type="scientific">Intoshia linei</name>
    <dbReference type="NCBI Taxonomy" id="1819745"/>
    <lineage>
        <taxon>Eukaryota</taxon>
        <taxon>Metazoa</taxon>
        <taxon>Spiralia</taxon>
        <taxon>Lophotrochozoa</taxon>
        <taxon>Mesozoa</taxon>
        <taxon>Orthonectida</taxon>
        <taxon>Rhopaluridae</taxon>
        <taxon>Intoshia</taxon>
    </lineage>
</organism>
<protein>
    <submittedName>
        <fullName evidence="2">Uncharacterized protein</fullName>
    </submittedName>
</protein>
<name>A0A177B4A2_9BILA</name>